<dbReference type="OrthoDB" id="6022258at2759"/>
<evidence type="ECO:0000256" key="1">
    <source>
        <dbReference type="SAM" id="Coils"/>
    </source>
</evidence>
<evidence type="ECO:0000313" key="5">
    <source>
        <dbReference type="RefSeq" id="XP_047739015.1"/>
    </source>
</evidence>
<evidence type="ECO:0000313" key="3">
    <source>
        <dbReference type="Proteomes" id="UP000694843"/>
    </source>
</evidence>
<keyword evidence="1" id="KW-0175">Coiled coil</keyword>
<dbReference type="Proteomes" id="UP000694843">
    <property type="component" value="Unplaced"/>
</dbReference>
<evidence type="ECO:0000256" key="2">
    <source>
        <dbReference type="SAM" id="SignalP"/>
    </source>
</evidence>
<keyword evidence="2" id="KW-0732">Signal</keyword>
<accession>A0A8B7P4H9</accession>
<feature type="signal peptide" evidence="2">
    <location>
        <begin position="1"/>
        <end position="17"/>
    </location>
</feature>
<sequence length="2322" mass="256752">MRWSALMLIVGATSVLAEYSDPNIRLTDLQEDQYKDLLASEQLQLSRKIAQNFEAQKSAYQSIKRNLLKLRETKPNSRRNRRSIRSAGSALQNNDYRALNSVDTRPVFPVFPANFSKLLESREGLLEFALMLKKNPELIWHTHPPPLQTTSSTTVRSTTSKLLTSSVPTIADRLNEKHLTASIKSKDGESTSAEPLVSTISSAGKNLDKNLTVSTNVKFVKRDLNLHRFTPPNSDASSVLTARNLDIFPSEFLHTLTSNEKTETVLETLETRLYDHKEVKHLLRHASTEGPNLQPLPDSWHSYSYNTGVYDRERLTISSITTSPGNILTSTSKIFQIQIGNFLLATDSQGMMVLLDLEGAAHKLQLGDGWESHDKECSCDQADIDERCACCRREACRCSSSSICRVCPRQQPFLASSCPGIEARIPAEEAVIIQQNSEESYFVASHFDSVAIYRTDGHAISLLHPKIDFHVRAQAGSAVTSVGVLELHVMRAGVVVVQQYLITFRASFTAHSGQQILLGEDKKSYQLWGLIYWEAIGNEVKFLQMDGRALFFVSDGTTVTALELKEDKNDKYPGMDAHVENLGTFSTGTKFDSWHCFLNLGEAFIALSDPEKCVLFKVVENKIVEAQLISAAELNIGNQLIASIIPIPSGNYRGDTALLMTTSGGTMLWFTWHPLAYMYKAGNSRYTSNIAHWNSIGIIQTNDVTKVLGTANDGSVHVVNMKLSLEELRDPALLQYDKAKHAMQQLQARLASQHEVLRSALARLRRSVEKSSIVEGNIIIRGSVEADRATAAALDLGVVTVTTSSGRHAALELHESRMRDYEAALDHERQRILEVETKLNGGVQKHLPGASVAGHLTFANLSANFLETENYSAGTTFLEDIVCDLVNAKNPSLILGTKVITSPTRVDSLRIASLDGVPIQDLITKDMDCHLINVTYRNGLSILDNFQVGPGIKVAGVDLNVLRLVSEDQHFNSCSFEVLQSSGRVTSDNGEMNGIVLPALSRSIVTNSNDDLVFLGSLQLLQEVDVHGDASAPFVMNVNISNLFANAVRKSSNTWLKSDLIFEFPVEVSGNLNVNGPINGHSFPVQFPYKRNPYGFFEHKSFEDLKIRKLIVKGTVDSVRSEEVVTLSTNQVIGGEKVFNSGIEVEGNLNVDSYLVDGVDLRRVGEEAGRSRGEEITYNVIFTSPVRLNNLQHQGRLNSFNFSEVVSDLLLRSDVNFPIQGKKTFEKGVSTDQLSLMALNFIPVEAFIRTGQPITISGLKTFTRGLFSNKLEVDGLIDGINLSNIFNGSLYKNLPGQRVCGRKVFTNFINGSQLIVHETINEIDFNNVATKTSDNDFKMEQSFFHVNFESLDVKQVFLATQIINGIDISQLSNRFLYLDTDQNVSGSIICTGNLTFESSLAVEYVNDIHFGDFVQNLVLGTDSDWTQTNLEIEQLDVRGDVLTKGSQGLSNVNISALDKEAIKLDSEFVDTNAFWESLSFLSEVHFDGLVNERRLAELKDDSVFIPVNGELIITGTKTFLGNVSVTGNVSASSVNEMHLPTKAFTKNTDQLVSGSFEFTSMNVKDITFAGLFNGINVADLLETRLVANVELAGPIIFTGNVSIDHLVVDGYVEDLDIVGLLDDLVRVNDTSVDFTAEKSFSIPPRFSSLYIDDVNGENYEHLVEDLVSLREDNHFAAPFLISKVMTDAVMAETVTVKGFVDGENAGDLVNDLIYLNRREIVPGTPNYDTLQIGSEASPSELLVGTLNFFNVTELFLLTDTPQTFKSDIQFQKIWAENIFVNGFVNGWKMDAFRRALKVTGGQTIHSNMQLLSGDVLNSLNLTGLSGTTASLNLAEDIIHLDINSPKFISGALNFSQPLEVKSLWCSTNLVNDVDIKKLAENAWYRDRDTVITGNYTFLGPAFFENEFIFGHHYLSMLPAMTRRLQDLKQRAELPLRTLRESFVSESAKSSSLVDILDQSFPRPVQLRAASSMSLPSSAVAPLIVQSLDAVYLLEPQVEGSCDVSVLRWSGSTFQPWLTLAHVGRVAGYVNILEFNSTFVAAAVRESYSPCPNASSFILKISGESLEISQRLPGFDSASGFVRLPSRGVRLGTYSYSLLSTHGGLSFREVPPSNIDQKTWMSGHGETSAWVWLSDDALHVSLNQTFLHRLRADQVLDVAMVNTRDEVVVAFVEASEFAYEKSYNLRVVRGLRSRSGLEIQDILPLTRPSNVSLVTVAGTFNELNLIVTTDAETSPRLFWLKGSGRLSAWEVAEFELTELRNVSWSSHFHSNGSTFITFLSSGDSLTVHEIVLDGGPRLQERTRVHRPSANGRKTTLGRISVDG</sequence>
<dbReference type="GeneID" id="108676407"/>
<proteinExistence type="predicted"/>
<feature type="coiled-coil region" evidence="1">
    <location>
        <begin position="811"/>
        <end position="838"/>
    </location>
</feature>
<feature type="chain" id="PRO_5044664428" evidence="2">
    <location>
        <begin position="18"/>
        <end position="2322"/>
    </location>
</feature>
<reference evidence="4 5" key="1">
    <citation type="submission" date="2025-04" db="UniProtKB">
        <authorList>
            <consortium name="RefSeq"/>
        </authorList>
    </citation>
    <scope>IDENTIFICATION</scope>
    <source>
        <tissue evidence="4 5">Whole organism</tissue>
    </source>
</reference>
<dbReference type="RefSeq" id="XP_047739015.1">
    <property type="nucleotide sequence ID" value="XM_047883059.1"/>
</dbReference>
<protein>
    <submittedName>
        <fullName evidence="5">Uncharacterized protein LOC108676407 isoform X1</fullName>
    </submittedName>
    <submittedName>
        <fullName evidence="4">Uncharacterized protein LOC108676407 isoform X2</fullName>
    </submittedName>
</protein>
<dbReference type="CTD" id="45973"/>
<name>A0A8B7P4H9_HYAAZ</name>
<gene>
    <name evidence="4 5" type="primary">LOC108676407</name>
</gene>
<evidence type="ECO:0000313" key="4">
    <source>
        <dbReference type="RefSeq" id="XP_018019971.2"/>
    </source>
</evidence>
<keyword evidence="3" id="KW-1185">Reference proteome</keyword>
<dbReference type="RefSeq" id="XP_018019971.2">
    <property type="nucleotide sequence ID" value="XM_018164482.2"/>
</dbReference>
<organism evidence="3 4">
    <name type="scientific">Hyalella azteca</name>
    <name type="common">Amphipod</name>
    <dbReference type="NCBI Taxonomy" id="294128"/>
    <lineage>
        <taxon>Eukaryota</taxon>
        <taxon>Metazoa</taxon>
        <taxon>Ecdysozoa</taxon>
        <taxon>Arthropoda</taxon>
        <taxon>Crustacea</taxon>
        <taxon>Multicrustacea</taxon>
        <taxon>Malacostraca</taxon>
        <taxon>Eumalacostraca</taxon>
        <taxon>Peracarida</taxon>
        <taxon>Amphipoda</taxon>
        <taxon>Senticaudata</taxon>
        <taxon>Talitrida</taxon>
        <taxon>Talitroidea</taxon>
        <taxon>Hyalellidae</taxon>
        <taxon>Hyalella</taxon>
    </lineage>
</organism>
<dbReference type="KEGG" id="hazt:108676407"/>